<organism evidence="1">
    <name type="scientific">Noctiluca scintillans</name>
    <name type="common">Sea sparkle</name>
    <name type="synonym">Red tide dinoflagellate</name>
    <dbReference type="NCBI Taxonomy" id="2966"/>
    <lineage>
        <taxon>Eukaryota</taxon>
        <taxon>Sar</taxon>
        <taxon>Alveolata</taxon>
        <taxon>Dinophyceae</taxon>
        <taxon>Noctilucales</taxon>
        <taxon>Noctilucaceae</taxon>
        <taxon>Noctiluca</taxon>
    </lineage>
</organism>
<gene>
    <name evidence="1" type="ORF">NSCI0253_LOCUS3983</name>
</gene>
<sequence length="306" mass="34056">MSKSLLVQTLALRDGKVLLGRWKTGPFTGRLTGMIGQMTVTGGAALPKPEFAASRTCRDLLGDRVQVDPRVLSRRALLTFEERDVNGDAAQSLGNTYSEYQLLHTLGPQEDFEPCETGDFEPQGWFGQGEIPFDLMPEDDRVWYDRVLFGGELLRGRFVFDGTSLLSHALEVIAPEQGLCGLDQGVPGEVLLLHNPDCAKCRTLRNLLTDKNVLFRERRYLEDPLSLSELETLAARLDKSRHHTSDLCRSEEIVEGARTLSHGGGDHWLLKILSIRPELLQRPVLVKGQRALLGRPSPTDAFAVLE</sequence>
<dbReference type="PROSITE" id="PS51353">
    <property type="entry name" value="ARSC"/>
    <property type="match status" value="1"/>
</dbReference>
<dbReference type="PANTHER" id="PTHR30041">
    <property type="entry name" value="ARSENATE REDUCTASE"/>
    <property type="match status" value="1"/>
</dbReference>
<dbReference type="InterPro" id="IPR006660">
    <property type="entry name" value="Arsenate_reductase-like"/>
</dbReference>
<dbReference type="Gene3D" id="3.40.30.10">
    <property type="entry name" value="Glutaredoxin"/>
    <property type="match status" value="1"/>
</dbReference>
<reference evidence="1" key="1">
    <citation type="submission" date="2021-01" db="EMBL/GenBank/DDBJ databases">
        <authorList>
            <person name="Corre E."/>
            <person name="Pelletier E."/>
            <person name="Niang G."/>
            <person name="Scheremetjew M."/>
            <person name="Finn R."/>
            <person name="Kale V."/>
            <person name="Holt S."/>
            <person name="Cochrane G."/>
            <person name="Meng A."/>
            <person name="Brown T."/>
            <person name="Cohen L."/>
        </authorList>
    </citation>
    <scope>NUCLEOTIDE SEQUENCE</scope>
</reference>
<proteinExistence type="predicted"/>
<dbReference type="AlphaFoldDB" id="A0A7S0ZR49"/>
<dbReference type="InterPro" id="IPR036249">
    <property type="entry name" value="Thioredoxin-like_sf"/>
</dbReference>
<evidence type="ECO:0000313" key="1">
    <source>
        <dbReference type="EMBL" id="CAD8829637.1"/>
    </source>
</evidence>
<dbReference type="PANTHER" id="PTHR30041:SF4">
    <property type="entry name" value="ARSENATE REDUCTASE"/>
    <property type="match status" value="1"/>
</dbReference>
<dbReference type="EMBL" id="HBFQ01005593">
    <property type="protein sequence ID" value="CAD8829637.1"/>
    <property type="molecule type" value="Transcribed_RNA"/>
</dbReference>
<dbReference type="Gene3D" id="3.90.79.10">
    <property type="entry name" value="Nucleoside Triphosphate Pyrophosphohydrolase"/>
    <property type="match status" value="1"/>
</dbReference>
<accession>A0A7S0ZR49</accession>
<dbReference type="SUPFAM" id="SSF52833">
    <property type="entry name" value="Thioredoxin-like"/>
    <property type="match status" value="1"/>
</dbReference>
<name>A0A7S0ZR49_NOCSC</name>
<protein>
    <submittedName>
        <fullName evidence="1">Uncharacterized protein</fullName>
    </submittedName>
</protein>